<dbReference type="RefSeq" id="WP_215625171.1">
    <property type="nucleotide sequence ID" value="NZ_CP067089.2"/>
</dbReference>
<dbReference type="Pfam" id="PF19891">
    <property type="entry name" value="DUF6364"/>
    <property type="match status" value="1"/>
</dbReference>
<dbReference type="EMBL" id="CP067089">
    <property type="protein sequence ID" value="QQO07865.1"/>
    <property type="molecule type" value="Genomic_DNA"/>
</dbReference>
<evidence type="ECO:0008006" key="3">
    <source>
        <dbReference type="Google" id="ProtNLM"/>
    </source>
</evidence>
<reference evidence="1" key="1">
    <citation type="submission" date="2021-01" db="EMBL/GenBank/DDBJ databases">
        <title>Description of Breznakiella homolactica.</title>
        <authorList>
            <person name="Song Y."/>
            <person name="Brune A."/>
        </authorList>
    </citation>
    <scope>NUCLEOTIDE SEQUENCE</scope>
    <source>
        <strain evidence="1">RmG30</strain>
    </source>
</reference>
<sequence length="79" mass="9252">METKLTLKLDKSVIQSAKKYAEKNNRSLSKLVEDYFKNLTSDTEPKKRYSPLVEELSGVVSEKDLNDIDYVNYLEKKYE</sequence>
<keyword evidence="2" id="KW-1185">Reference proteome</keyword>
<dbReference type="InterPro" id="IPR045944">
    <property type="entry name" value="DUF6364"/>
</dbReference>
<dbReference type="KEGG" id="bhc:JFL75_13050"/>
<evidence type="ECO:0000313" key="1">
    <source>
        <dbReference type="EMBL" id="QQO07865.1"/>
    </source>
</evidence>
<accession>A0A7T8B9E3</accession>
<name>A0A7T8B9E3_9SPIR</name>
<gene>
    <name evidence="1" type="ORF">JFL75_13050</name>
</gene>
<protein>
    <recommendedName>
        <fullName evidence="3">Antitoxin</fullName>
    </recommendedName>
</protein>
<evidence type="ECO:0000313" key="2">
    <source>
        <dbReference type="Proteomes" id="UP000595917"/>
    </source>
</evidence>
<proteinExistence type="predicted"/>
<organism evidence="1 2">
    <name type="scientific">Breznakiella homolactica</name>
    <dbReference type="NCBI Taxonomy" id="2798577"/>
    <lineage>
        <taxon>Bacteria</taxon>
        <taxon>Pseudomonadati</taxon>
        <taxon>Spirochaetota</taxon>
        <taxon>Spirochaetia</taxon>
        <taxon>Spirochaetales</taxon>
        <taxon>Breznakiellaceae</taxon>
        <taxon>Breznakiella</taxon>
    </lineage>
</organism>
<dbReference type="Proteomes" id="UP000595917">
    <property type="component" value="Chromosome"/>
</dbReference>
<dbReference type="AlphaFoldDB" id="A0A7T8B9E3"/>